<dbReference type="Proteomes" id="UP000503640">
    <property type="component" value="Unassembled WGS sequence"/>
</dbReference>
<organism evidence="1 2">
    <name type="scientific">Anaeromyxobacter diazotrophicus</name>
    <dbReference type="NCBI Taxonomy" id="2590199"/>
    <lineage>
        <taxon>Bacteria</taxon>
        <taxon>Pseudomonadati</taxon>
        <taxon>Myxococcota</taxon>
        <taxon>Myxococcia</taxon>
        <taxon>Myxococcales</taxon>
        <taxon>Cystobacterineae</taxon>
        <taxon>Anaeromyxobacteraceae</taxon>
        <taxon>Anaeromyxobacter</taxon>
    </lineage>
</organism>
<comment type="caution">
    <text evidence="1">The sequence shown here is derived from an EMBL/GenBank/DDBJ whole genome shotgun (WGS) entry which is preliminary data.</text>
</comment>
<accession>A0A7I9VPR0</accession>
<dbReference type="EMBL" id="BJTG01000007">
    <property type="protein sequence ID" value="GEJ58404.1"/>
    <property type="molecule type" value="Genomic_DNA"/>
</dbReference>
<protein>
    <submittedName>
        <fullName evidence="1">Uncharacterized protein</fullName>
    </submittedName>
</protein>
<sequence>MPEADPAALERLVEDGLLQRGPRRLRTSPRWQAAMARAALALQRAGAPWADLRLPIAAALVERYPGLEDAALAPLVEAMLAVEQSELPAVAGGAGAR</sequence>
<keyword evidence="2" id="KW-1185">Reference proteome</keyword>
<evidence type="ECO:0000313" key="1">
    <source>
        <dbReference type="EMBL" id="GEJ58404.1"/>
    </source>
</evidence>
<name>A0A7I9VPR0_9BACT</name>
<gene>
    <name evidence="1" type="ORF">AMYX_31450</name>
</gene>
<dbReference type="AlphaFoldDB" id="A0A7I9VPR0"/>
<evidence type="ECO:0000313" key="2">
    <source>
        <dbReference type="Proteomes" id="UP000503640"/>
    </source>
</evidence>
<dbReference type="RefSeq" id="WP_176066910.1">
    <property type="nucleotide sequence ID" value="NZ_BJTG01000007.1"/>
</dbReference>
<proteinExistence type="predicted"/>
<reference evidence="2" key="1">
    <citation type="journal article" date="2020" name="Appl. Environ. Microbiol.">
        <title>Diazotrophic Anaeromyxobacter Isolates from Soils.</title>
        <authorList>
            <person name="Masuda Y."/>
            <person name="Yamanaka H."/>
            <person name="Xu Z.X."/>
            <person name="Shiratori Y."/>
            <person name="Aono T."/>
            <person name="Amachi S."/>
            <person name="Senoo K."/>
            <person name="Itoh H."/>
        </authorList>
    </citation>
    <scope>NUCLEOTIDE SEQUENCE [LARGE SCALE GENOMIC DNA]</scope>
    <source>
        <strain evidence="2">R267</strain>
    </source>
</reference>